<dbReference type="AlphaFoldDB" id="G2GYE9"/>
<comment type="caution">
    <text evidence="2">The sequence shown here is derived from an EMBL/GenBank/DDBJ whole genome shotgun (WGS) entry which is preliminary data.</text>
</comment>
<gene>
    <name evidence="2" type="ORF">Rin_00008070</name>
</gene>
<name>G2GYE9_9ENTR</name>
<protein>
    <submittedName>
        <fullName evidence="2">Localization of periplasmic protein complexes</fullName>
    </submittedName>
</protein>
<evidence type="ECO:0000313" key="3">
    <source>
        <dbReference type="Proteomes" id="UP000004116"/>
    </source>
</evidence>
<dbReference type="Gene3D" id="2.60.40.3500">
    <property type="match status" value="1"/>
</dbReference>
<dbReference type="Proteomes" id="UP000004116">
    <property type="component" value="Unassembled WGS sequence"/>
</dbReference>
<keyword evidence="3" id="KW-1185">Reference proteome</keyword>
<sequence>MHNSHRRLLLQAIAASWMLSVSKIGFATSVHIVAIRVWPASTYTRITLESNLPLKYRQFTLSKPDRIVVDIEDVHLNEVLREMTRQVQATDPHLKQVRVGQFNKKPCG</sequence>
<feature type="domain" description="AMIN" evidence="1">
    <location>
        <begin position="34"/>
        <end position="104"/>
    </location>
</feature>
<proteinExistence type="predicted"/>
<accession>G2GYE9</accession>
<dbReference type="EMBL" id="AGCA01000194">
    <property type="protein sequence ID" value="EGY29232.1"/>
    <property type="molecule type" value="Genomic_DNA"/>
</dbReference>
<dbReference type="PATRIC" id="fig|1005043.3.peg.725"/>
<organism evidence="2 3">
    <name type="scientific">Candidatus Regiella insecticola 5.15</name>
    <dbReference type="NCBI Taxonomy" id="1005043"/>
    <lineage>
        <taxon>Bacteria</taxon>
        <taxon>Pseudomonadati</taxon>
        <taxon>Pseudomonadota</taxon>
        <taxon>Gammaproteobacteria</taxon>
        <taxon>Enterobacterales</taxon>
        <taxon>Enterobacteriaceae</taxon>
        <taxon>aphid secondary symbionts</taxon>
        <taxon>Candidatus Regiella</taxon>
    </lineage>
</organism>
<evidence type="ECO:0000313" key="2">
    <source>
        <dbReference type="EMBL" id="EGY29232.1"/>
    </source>
</evidence>
<reference evidence="2 3" key="1">
    <citation type="journal article" date="2012" name="Genome Res.">
        <title>Genomic basis of endosymbiont-conferred protection against an insect parasitoid.</title>
        <authorList>
            <person name="Hansen A.K."/>
            <person name="Vorburger C."/>
            <person name="Moran N.A."/>
        </authorList>
    </citation>
    <scope>NUCLEOTIDE SEQUENCE [LARGE SCALE GENOMIC DNA]</scope>
    <source>
        <strain evidence="3">R5.15</strain>
    </source>
</reference>
<evidence type="ECO:0000259" key="1">
    <source>
        <dbReference type="Pfam" id="PF11741"/>
    </source>
</evidence>
<dbReference type="InterPro" id="IPR021731">
    <property type="entry name" value="AMIN_dom"/>
</dbReference>
<dbReference type="Pfam" id="PF11741">
    <property type="entry name" value="AMIN"/>
    <property type="match status" value="1"/>
</dbReference>